<dbReference type="Pfam" id="PF12627">
    <property type="entry name" value="PolyA_pol_RNAbd"/>
    <property type="match status" value="1"/>
</dbReference>
<dbReference type="SMART" id="SM00479">
    <property type="entry name" value="EXOIII"/>
    <property type="match status" value="1"/>
</dbReference>
<accession>A0A812UJW9</accession>
<gene>
    <name evidence="10" type="primary">Eri1</name>
    <name evidence="10" type="ORF">SNAT2548_LOCUS32365</name>
</gene>
<dbReference type="Gene3D" id="3.30.420.10">
    <property type="entry name" value="Ribonuclease H-like superfamily/Ribonuclease H"/>
    <property type="match status" value="1"/>
</dbReference>
<evidence type="ECO:0000259" key="9">
    <source>
        <dbReference type="SMART" id="SM00479"/>
    </source>
</evidence>
<dbReference type="OrthoDB" id="448399at2759"/>
<protein>
    <submittedName>
        <fullName evidence="10">Eri1 protein</fullName>
    </submittedName>
</protein>
<keyword evidence="2 7" id="KW-0808">Transferase</keyword>
<keyword evidence="6" id="KW-0269">Exonuclease</keyword>
<keyword evidence="3" id="KW-0540">Nuclease</keyword>
<dbReference type="InterPro" id="IPR043519">
    <property type="entry name" value="NT_sf"/>
</dbReference>
<dbReference type="GO" id="GO:0000175">
    <property type="term" value="F:3'-5'-RNA exonuclease activity"/>
    <property type="evidence" value="ECO:0007669"/>
    <property type="project" value="InterPro"/>
</dbReference>
<keyword evidence="4" id="KW-0547">Nucleotide-binding</keyword>
<dbReference type="EMBL" id="CAJNDS010002706">
    <property type="protein sequence ID" value="CAE7569227.1"/>
    <property type="molecule type" value="Genomic_DNA"/>
</dbReference>
<dbReference type="GO" id="GO:0016779">
    <property type="term" value="F:nucleotidyltransferase activity"/>
    <property type="evidence" value="ECO:0007669"/>
    <property type="project" value="InterPro"/>
</dbReference>
<dbReference type="InterPro" id="IPR032828">
    <property type="entry name" value="PolyA_RNA-bd"/>
</dbReference>
<evidence type="ECO:0000256" key="2">
    <source>
        <dbReference type="ARBA" id="ARBA00022679"/>
    </source>
</evidence>
<name>A0A812UJW9_9DINO</name>
<evidence type="ECO:0000256" key="5">
    <source>
        <dbReference type="ARBA" id="ARBA00022801"/>
    </source>
</evidence>
<organism evidence="10 11">
    <name type="scientific">Symbiodinium natans</name>
    <dbReference type="NCBI Taxonomy" id="878477"/>
    <lineage>
        <taxon>Eukaryota</taxon>
        <taxon>Sar</taxon>
        <taxon>Alveolata</taxon>
        <taxon>Dinophyceae</taxon>
        <taxon>Suessiales</taxon>
        <taxon>Symbiodiniaceae</taxon>
        <taxon>Symbiodinium</taxon>
    </lineage>
</organism>
<keyword evidence="11" id="KW-1185">Reference proteome</keyword>
<evidence type="ECO:0000313" key="10">
    <source>
        <dbReference type="EMBL" id="CAE7569227.1"/>
    </source>
</evidence>
<dbReference type="PANTHER" id="PTHR23044:SF61">
    <property type="entry name" value="3'-5' EXORIBONUCLEASE 1-RELATED"/>
    <property type="match status" value="1"/>
</dbReference>
<evidence type="ECO:0000256" key="3">
    <source>
        <dbReference type="ARBA" id="ARBA00022722"/>
    </source>
</evidence>
<dbReference type="InterPro" id="IPR012337">
    <property type="entry name" value="RNaseH-like_sf"/>
</dbReference>
<dbReference type="InterPro" id="IPR047201">
    <property type="entry name" value="ERI-1_3'hExo-like"/>
</dbReference>
<evidence type="ECO:0000256" key="1">
    <source>
        <dbReference type="ARBA" id="ARBA00007265"/>
    </source>
</evidence>
<dbReference type="CDD" id="cd05398">
    <property type="entry name" value="NT_ClassII-CCAase"/>
    <property type="match status" value="1"/>
</dbReference>
<dbReference type="PANTHER" id="PTHR23044">
    <property type="entry name" value="3'-5' EXONUCLEASE ERI1-RELATED"/>
    <property type="match status" value="1"/>
</dbReference>
<dbReference type="Gene3D" id="1.10.3090.10">
    <property type="entry name" value="cca-adding enzyme, domain 2"/>
    <property type="match status" value="1"/>
</dbReference>
<reference evidence="10" key="1">
    <citation type="submission" date="2021-02" db="EMBL/GenBank/DDBJ databases">
        <authorList>
            <person name="Dougan E. K."/>
            <person name="Rhodes N."/>
            <person name="Thang M."/>
            <person name="Chan C."/>
        </authorList>
    </citation>
    <scope>NUCLEOTIDE SEQUENCE</scope>
</reference>
<dbReference type="AlphaFoldDB" id="A0A812UJW9"/>
<dbReference type="SUPFAM" id="SSF81301">
    <property type="entry name" value="Nucleotidyltransferase"/>
    <property type="match status" value="1"/>
</dbReference>
<feature type="region of interest" description="Disordered" evidence="8">
    <location>
        <begin position="877"/>
        <end position="902"/>
    </location>
</feature>
<dbReference type="InterPro" id="IPR002646">
    <property type="entry name" value="PolA_pol_head_dom"/>
</dbReference>
<dbReference type="InterPro" id="IPR051274">
    <property type="entry name" value="3-5_Exoribonuclease"/>
</dbReference>
<dbReference type="Pfam" id="PF01743">
    <property type="entry name" value="PolyA_pol"/>
    <property type="match status" value="1"/>
</dbReference>
<dbReference type="CDD" id="cd06133">
    <property type="entry name" value="ERI-1_3'hExo_like"/>
    <property type="match status" value="1"/>
</dbReference>
<comment type="caution">
    <text evidence="10">The sequence shown here is derived from an EMBL/GenBank/DDBJ whole genome shotgun (WGS) entry which is preliminary data.</text>
</comment>
<evidence type="ECO:0000256" key="7">
    <source>
        <dbReference type="RuleBase" id="RU003953"/>
    </source>
</evidence>
<feature type="compositionally biased region" description="Gly residues" evidence="8">
    <location>
        <begin position="882"/>
        <end position="895"/>
    </location>
</feature>
<dbReference type="GO" id="GO:0001680">
    <property type="term" value="P:tRNA 3'-terminal CCA addition"/>
    <property type="evidence" value="ECO:0007669"/>
    <property type="project" value="UniProtKB-ARBA"/>
</dbReference>
<sequence length="953" mass="104930">MASVAPPAPPAPSSLLQVSLATSRILHEASCPVRLVRASQDHQDPQNRASAELLAKGACAMIIASFISQPAPRRCRRTQRRVRERGRGFSIPGGKPIWTTGLKPVPVPSGLRAWLSKINPSIREVIHRIEQNYGHKAWIVGGAVRDVLAGNEPADVDVATTMTPTILQQVFPDPIMAGAKYGVVTVKHKGCLVECAQLRKPPDGTEGARQEQAELADSLLEDLQGRDFTVNAMAVDMTRGVMYDPFGGREDVKDRCLRAVSRPAVQMMRRDGLRVLRAYRFWAAFSEIPWTMHDSLAAALREEGGQLLASIARQRILSELKKILHRPRGWEAMKQMVEDGVLTAVLGRSLELEGRELGALKVLFMLPEVGARLALEKPKELVLERPGRPDQTALFQDPLAHPVPSARPQPFEYYVVVDFEATCWEGGQVAMQQEIIEFPVVLLHAASGTCAGEFHSFVRPTVHSQLSKYCQHLTGISQSTVDTAPSFGDVAKDFLSWLEEKTSRAKVAWVADGEWDLEEMLPVQWRRSFGEGPLPVQWKEFIDVRKVFEQVHPGMIPPGRGKIRLMCEYLRIPNVGRVHSGIADTRNVARILLMLMREGAICQLRPVVTLPLPRPFPTAKRQKAKRELPKVQVSEVEVRPFEEAMTLVLAQVEAEEAKEIMKKLHFSKGEQRFVSEHVLCLGELPDAQDAGAVRRFLVACGEEFVRVHLRLERAWLSGSESSESSSFSLELEALEATEQAVEEQLRDSEAWAQLQKPLADGRWISAETGLDLDLVGPIKEWLFYHQVDENLQSLEAVRERLQSLESWDIGSAPVVAWPPDRTSKGPGTIIWHGGGMLNFTREADMIPGAKLSYDLEINDRNGKTKAVRVKVEAPGDPSFSWKGGGGGGGGKGGYGKAPAGRSHGTGPYGQSYGGGGGYDAAYWQQLMATITQAAQAMQGGGYQGGGGGYGSWK</sequence>
<dbReference type="Pfam" id="PF00929">
    <property type="entry name" value="RNase_T"/>
    <property type="match status" value="1"/>
</dbReference>
<comment type="similarity">
    <text evidence="1 7">Belongs to the tRNA nucleotidyltransferase/poly(A) polymerase family.</text>
</comment>
<dbReference type="InterPro" id="IPR013520">
    <property type="entry name" value="Ribonucl_H"/>
</dbReference>
<dbReference type="SUPFAM" id="SSF81891">
    <property type="entry name" value="Poly A polymerase C-terminal region-like"/>
    <property type="match status" value="1"/>
</dbReference>
<evidence type="ECO:0000256" key="4">
    <source>
        <dbReference type="ARBA" id="ARBA00022741"/>
    </source>
</evidence>
<keyword evidence="7" id="KW-0694">RNA-binding</keyword>
<evidence type="ECO:0000256" key="8">
    <source>
        <dbReference type="SAM" id="MobiDB-lite"/>
    </source>
</evidence>
<dbReference type="Gene3D" id="3.30.460.10">
    <property type="entry name" value="Beta Polymerase, domain 2"/>
    <property type="match status" value="1"/>
</dbReference>
<evidence type="ECO:0000256" key="6">
    <source>
        <dbReference type="ARBA" id="ARBA00022839"/>
    </source>
</evidence>
<dbReference type="InterPro" id="IPR036397">
    <property type="entry name" value="RNaseH_sf"/>
</dbReference>
<keyword evidence="5" id="KW-0378">Hydrolase</keyword>
<dbReference type="GO" id="GO:0003723">
    <property type="term" value="F:RNA binding"/>
    <property type="evidence" value="ECO:0007669"/>
    <property type="project" value="UniProtKB-KW"/>
</dbReference>
<dbReference type="SUPFAM" id="SSF53098">
    <property type="entry name" value="Ribonuclease H-like"/>
    <property type="match status" value="1"/>
</dbReference>
<dbReference type="Proteomes" id="UP000604046">
    <property type="component" value="Unassembled WGS sequence"/>
</dbReference>
<evidence type="ECO:0000313" key="11">
    <source>
        <dbReference type="Proteomes" id="UP000604046"/>
    </source>
</evidence>
<proteinExistence type="inferred from homology"/>
<dbReference type="GO" id="GO:0000166">
    <property type="term" value="F:nucleotide binding"/>
    <property type="evidence" value="ECO:0007669"/>
    <property type="project" value="UniProtKB-KW"/>
</dbReference>
<feature type="domain" description="Exonuclease" evidence="9">
    <location>
        <begin position="413"/>
        <end position="601"/>
    </location>
</feature>